<keyword evidence="3" id="KW-1185">Reference proteome</keyword>
<comment type="caution">
    <text evidence="2">The sequence shown here is derived from an EMBL/GenBank/DDBJ whole genome shotgun (WGS) entry which is preliminary data.</text>
</comment>
<feature type="chain" id="PRO_5040806110" description="Lipoprotein" evidence="1">
    <location>
        <begin position="23"/>
        <end position="240"/>
    </location>
</feature>
<evidence type="ECO:0000313" key="3">
    <source>
        <dbReference type="Proteomes" id="UP001138793"/>
    </source>
</evidence>
<name>A0A9X0YVV9_9BACI</name>
<feature type="signal peptide" evidence="1">
    <location>
        <begin position="1"/>
        <end position="22"/>
    </location>
</feature>
<keyword evidence="1" id="KW-0732">Signal</keyword>
<proteinExistence type="predicted"/>
<sequence length="240" mass="27776">MMKWIPLFILLLLTGCSGSTPAIIEKVDTVPDETEKDPVLIEQQEEEESEDFIEFSLEDEQILISLKMVPILNEYLNGVNNRKQAIYEMHLERISSEVHDIYLLEFSCVQDLCSYLIFHPTNEKLAYLVADIAKFSNFILSPDESKIVLHFSRFHSTDNNLDTIVVVDLANWKLLSLNNETSNDTILNYKWPFIYIEWVDNESITIVTPDIMEPTIELLTEWQQTNDSPTANTVFSIYSE</sequence>
<dbReference type="OrthoDB" id="2829902at2"/>
<reference evidence="2" key="1">
    <citation type="submission" date="2021-03" db="EMBL/GenBank/DDBJ databases">
        <title>Genomic Encyclopedia of Type Strains, Phase IV (KMG-IV): sequencing the most valuable type-strain genomes for metagenomic binning, comparative biology and taxonomic classification.</title>
        <authorList>
            <person name="Goeker M."/>
        </authorList>
    </citation>
    <scope>NUCLEOTIDE SEQUENCE</scope>
    <source>
        <strain evidence="2">DSM 107338</strain>
    </source>
</reference>
<dbReference type="RefSeq" id="WP_149473816.1">
    <property type="nucleotide sequence ID" value="NZ_JAGGMB010000006.1"/>
</dbReference>
<organism evidence="2 3">
    <name type="scientific">Oceanobacillus polygoni</name>
    <dbReference type="NCBI Taxonomy" id="1235259"/>
    <lineage>
        <taxon>Bacteria</taxon>
        <taxon>Bacillati</taxon>
        <taxon>Bacillota</taxon>
        <taxon>Bacilli</taxon>
        <taxon>Bacillales</taxon>
        <taxon>Bacillaceae</taxon>
        <taxon>Oceanobacillus</taxon>
    </lineage>
</organism>
<dbReference type="EMBL" id="JAGGMB010000006">
    <property type="protein sequence ID" value="MBP2077941.1"/>
    <property type="molecule type" value="Genomic_DNA"/>
</dbReference>
<gene>
    <name evidence="2" type="ORF">J2Z64_002196</name>
</gene>
<accession>A0A9X0YVV9</accession>
<protein>
    <recommendedName>
        <fullName evidence="4">Lipoprotein</fullName>
    </recommendedName>
</protein>
<evidence type="ECO:0008006" key="4">
    <source>
        <dbReference type="Google" id="ProtNLM"/>
    </source>
</evidence>
<dbReference type="PROSITE" id="PS51257">
    <property type="entry name" value="PROKAR_LIPOPROTEIN"/>
    <property type="match status" value="1"/>
</dbReference>
<evidence type="ECO:0000256" key="1">
    <source>
        <dbReference type="SAM" id="SignalP"/>
    </source>
</evidence>
<evidence type="ECO:0000313" key="2">
    <source>
        <dbReference type="EMBL" id="MBP2077941.1"/>
    </source>
</evidence>
<dbReference type="Proteomes" id="UP001138793">
    <property type="component" value="Unassembled WGS sequence"/>
</dbReference>
<dbReference type="AlphaFoldDB" id="A0A9X0YVV9"/>